<sequence length="297" mass="33454">MLCSSQQRSSESESEARGSSAIILASISMDLAGVRPEDKRSTDSAFTHIPESIRKRLYEIKLEVQTRSEVEEQKPKAAPFTHTRNVRCALGFGPTEVVCTVTNEGKVVEKWIEGQSDQTTFGLDIEWKPNLVKDDNNRVALLQISSPTDCLLVQLLYLDYIPDSLRDFLKSGANSFGGVGITEDGMKLIRDYELICSGLVELQPYAGNVSTRRISLRNLVQVVFNVTLKKNKKITMSNWAQQRLSPQQVEYACTDAWISYSLYAELKSNPDKRLAVKDFVPTPSHRNSACRSNRRNW</sequence>
<dbReference type="Gene3D" id="3.30.420.10">
    <property type="entry name" value="Ribonuclease H-like superfamily/Ribonuclease H"/>
    <property type="match status" value="1"/>
</dbReference>
<dbReference type="PANTHER" id="PTHR13620">
    <property type="entry name" value="3-5 EXONUCLEASE"/>
    <property type="match status" value="1"/>
</dbReference>
<dbReference type="EMBL" id="JBHFFA010000004">
    <property type="protein sequence ID" value="KAL2628688.1"/>
    <property type="molecule type" value="Genomic_DNA"/>
</dbReference>
<dbReference type="GO" id="GO:0008408">
    <property type="term" value="F:3'-5' exonuclease activity"/>
    <property type="evidence" value="ECO:0007669"/>
    <property type="project" value="UniProtKB-ARBA"/>
</dbReference>
<dbReference type="CDD" id="cd06141">
    <property type="entry name" value="WRN_exo"/>
    <property type="match status" value="1"/>
</dbReference>
<protein>
    <recommendedName>
        <fullName evidence="3">3'-5' exonuclease domain-containing protein</fullName>
    </recommendedName>
</protein>
<comment type="caution">
    <text evidence="4">The sequence shown here is derived from an EMBL/GenBank/DDBJ whole genome shotgun (WGS) entry which is preliminary data.</text>
</comment>
<keyword evidence="5" id="KW-1185">Reference proteome</keyword>
<proteinExistence type="predicted"/>
<evidence type="ECO:0000256" key="2">
    <source>
        <dbReference type="ARBA" id="ARBA00022801"/>
    </source>
</evidence>
<evidence type="ECO:0000259" key="3">
    <source>
        <dbReference type="Pfam" id="PF01612"/>
    </source>
</evidence>
<dbReference type="PANTHER" id="PTHR13620:SF104">
    <property type="entry name" value="EXONUCLEASE 3'-5' DOMAIN-CONTAINING PROTEIN 2"/>
    <property type="match status" value="1"/>
</dbReference>
<dbReference type="Proteomes" id="UP001605036">
    <property type="component" value="Unassembled WGS sequence"/>
</dbReference>
<gene>
    <name evidence="4" type="ORF">R1flu_013374</name>
</gene>
<evidence type="ECO:0000256" key="1">
    <source>
        <dbReference type="ARBA" id="ARBA00022722"/>
    </source>
</evidence>
<dbReference type="InterPro" id="IPR002562">
    <property type="entry name" value="3'-5'_exonuclease_dom"/>
</dbReference>
<evidence type="ECO:0000313" key="5">
    <source>
        <dbReference type="Proteomes" id="UP001605036"/>
    </source>
</evidence>
<dbReference type="AlphaFoldDB" id="A0ABD1YDD4"/>
<keyword evidence="1" id="KW-0540">Nuclease</keyword>
<evidence type="ECO:0000313" key="4">
    <source>
        <dbReference type="EMBL" id="KAL2628688.1"/>
    </source>
</evidence>
<dbReference type="SUPFAM" id="SSF53098">
    <property type="entry name" value="Ribonuclease H-like"/>
    <property type="match status" value="1"/>
</dbReference>
<feature type="domain" description="3'-5' exonuclease" evidence="3">
    <location>
        <begin position="108"/>
        <end position="268"/>
    </location>
</feature>
<accession>A0ABD1YDD4</accession>
<dbReference type="Pfam" id="PF01612">
    <property type="entry name" value="DNA_pol_A_exo1"/>
    <property type="match status" value="1"/>
</dbReference>
<dbReference type="InterPro" id="IPR051132">
    <property type="entry name" value="3-5_Exonuclease_domain"/>
</dbReference>
<keyword evidence="2" id="KW-0378">Hydrolase</keyword>
<organism evidence="4 5">
    <name type="scientific">Riccia fluitans</name>
    <dbReference type="NCBI Taxonomy" id="41844"/>
    <lineage>
        <taxon>Eukaryota</taxon>
        <taxon>Viridiplantae</taxon>
        <taxon>Streptophyta</taxon>
        <taxon>Embryophyta</taxon>
        <taxon>Marchantiophyta</taxon>
        <taxon>Marchantiopsida</taxon>
        <taxon>Marchantiidae</taxon>
        <taxon>Marchantiales</taxon>
        <taxon>Ricciaceae</taxon>
        <taxon>Riccia</taxon>
    </lineage>
</organism>
<name>A0ABD1YDD4_9MARC</name>
<reference evidence="4 5" key="1">
    <citation type="submission" date="2024-09" db="EMBL/GenBank/DDBJ databases">
        <title>Chromosome-scale assembly of Riccia fluitans.</title>
        <authorList>
            <person name="Paukszto L."/>
            <person name="Sawicki J."/>
            <person name="Karawczyk K."/>
            <person name="Piernik-Szablinska J."/>
            <person name="Szczecinska M."/>
            <person name="Mazdziarz M."/>
        </authorList>
    </citation>
    <scope>NUCLEOTIDE SEQUENCE [LARGE SCALE GENOMIC DNA]</scope>
    <source>
        <strain evidence="4">Rf_01</strain>
        <tissue evidence="4">Aerial parts of the thallus</tissue>
    </source>
</reference>
<dbReference type="InterPro" id="IPR012337">
    <property type="entry name" value="RNaseH-like_sf"/>
</dbReference>
<dbReference type="InterPro" id="IPR036397">
    <property type="entry name" value="RNaseH_sf"/>
</dbReference>